<reference evidence="1 2" key="1">
    <citation type="submission" date="2021-08" db="EMBL/GenBank/DDBJ databases">
        <authorList>
            <person name="Peeters C."/>
        </authorList>
    </citation>
    <scope>NUCLEOTIDE SEQUENCE [LARGE SCALE GENOMIC DNA]</scope>
    <source>
        <strain evidence="1 2">LMG 23994</strain>
    </source>
</reference>
<dbReference type="PANTHER" id="PTHR34408:SF1">
    <property type="entry name" value="GLYCOSYL HYDROLASE FAMILY 19 DOMAIN-CONTAINING PROTEIN HI_1415"/>
    <property type="match status" value="1"/>
</dbReference>
<name>A0ABM8WKY0_9BURK</name>
<sequence>MANQTPTNPPDTRVKQLRFAYPFRKKGQGNVAGAEFTDEHEFHKLLKRESLGNYSVSSKGMWHGGIHVSELGAGAALDLKFGVRCMADGEVVAFRINRAYLVSQMPAQGAEPAREARYSTGFALVRHTMEFPKNNKLTFFSLYMHLQDLAGYEGDRALPKPAYWMPDFKVTQFAHDRPTAGAGRMVPADQIGLKVRATQPHGTPLCILPRGVQFSISKREGDWGQIKDTQGAQLIAPSAGGYVEPNAAINGWVFLGREGGHYAAEEVMPDSRVDRVVTLDRPFQIKAGDLIGHLGRYDSLSRRAENRTVHIEVFCGDGIKDFIRQGRDWVVAHGHDQAKWRALGLSSEPTILRVAANTTLYRAPLNQGERPSVTDVIQVIAISELEKNPDNKRLESDGRKIPWWHVTSVDEHGRDIDGWVRQEGFSGGRVTREFVQSWVDFGIFEKPHDPTHTMFATAKSYIDYRTEADVPARAALEKLSPLMAEVYRAIFPRGDGSRAADELCQATDDPWRALRVSRLLIKHESEWANPAKWQQLIGEMERVTGQRPEFGEERRRIERLVWWDAVKGGVSDLPGSSVFHIHPIGLVSNFCDPQLITLEMLAAVNPHGSREYHERILPALNKYARGYFIITPRRIAHFLSQISVESRFKNVEESLNYSARRMKEVYGCKPPSRGSKTPIFSEDGNDIVCNFGQLRSKLWTNTDYYSNNPEHLGNYVYADRYGNGSEASGDGYKYRGRGLIQITFKENYETFKSEHNRRFPHDQQDFVADPDLLLNDIDYGIESAFVYWAVKRNINPIADNGDVRAVTLKVNGGENGISERRAAYNKVATILGLPPDGV</sequence>
<evidence type="ECO:0008006" key="3">
    <source>
        <dbReference type="Google" id="ProtNLM"/>
    </source>
</evidence>
<proteinExistence type="predicted"/>
<protein>
    <recommendedName>
        <fullName evidence="3">Glycoside hydrolase, family 19</fullName>
    </recommendedName>
</protein>
<dbReference type="InterPro" id="IPR023346">
    <property type="entry name" value="Lysozyme-like_dom_sf"/>
</dbReference>
<comment type="caution">
    <text evidence="1">The sequence shown here is derived from an EMBL/GenBank/DDBJ whole genome shotgun (WGS) entry which is preliminary data.</text>
</comment>
<gene>
    <name evidence="1" type="ORF">LMG23994_01287</name>
</gene>
<accession>A0ABM8WKY0</accession>
<evidence type="ECO:0000313" key="1">
    <source>
        <dbReference type="EMBL" id="CAG9168044.1"/>
    </source>
</evidence>
<evidence type="ECO:0000313" key="2">
    <source>
        <dbReference type="Proteomes" id="UP000701702"/>
    </source>
</evidence>
<keyword evidence="2" id="KW-1185">Reference proteome</keyword>
<dbReference type="SUPFAM" id="SSF53955">
    <property type="entry name" value="Lysozyme-like"/>
    <property type="match status" value="1"/>
</dbReference>
<dbReference type="PANTHER" id="PTHR34408">
    <property type="entry name" value="FAMILY PROTEIN, PUTATIVE-RELATED"/>
    <property type="match status" value="1"/>
</dbReference>
<dbReference type="InterPro" id="IPR052354">
    <property type="entry name" value="Cell_Wall_Dynamics_Protein"/>
</dbReference>
<dbReference type="Gene3D" id="1.10.530.10">
    <property type="match status" value="1"/>
</dbReference>
<dbReference type="RefSeq" id="WP_224000711.1">
    <property type="nucleotide sequence ID" value="NZ_CAJZAF010000005.1"/>
</dbReference>
<dbReference type="EMBL" id="CAJZAF010000005">
    <property type="protein sequence ID" value="CAG9168044.1"/>
    <property type="molecule type" value="Genomic_DNA"/>
</dbReference>
<organism evidence="1 2">
    <name type="scientific">Cupriavidus pinatubonensis</name>
    <dbReference type="NCBI Taxonomy" id="248026"/>
    <lineage>
        <taxon>Bacteria</taxon>
        <taxon>Pseudomonadati</taxon>
        <taxon>Pseudomonadota</taxon>
        <taxon>Betaproteobacteria</taxon>
        <taxon>Burkholderiales</taxon>
        <taxon>Burkholderiaceae</taxon>
        <taxon>Cupriavidus</taxon>
    </lineage>
</organism>
<dbReference type="Proteomes" id="UP000701702">
    <property type="component" value="Unassembled WGS sequence"/>
</dbReference>